<keyword evidence="7" id="KW-0121">Carboxypeptidase</keyword>
<keyword evidence="2" id="KW-0645">Protease</keyword>
<keyword evidence="4" id="KW-0378">Hydrolase</keyword>
<dbReference type="Proteomes" id="UP001448207">
    <property type="component" value="Unassembled WGS sequence"/>
</dbReference>
<evidence type="ECO:0000256" key="5">
    <source>
        <dbReference type="ARBA" id="ARBA00023180"/>
    </source>
</evidence>
<dbReference type="InterPro" id="IPR029058">
    <property type="entry name" value="AB_hydrolase_fold"/>
</dbReference>
<evidence type="ECO:0000256" key="2">
    <source>
        <dbReference type="ARBA" id="ARBA00022670"/>
    </source>
</evidence>
<name>A0ABR3BK14_PHYBL</name>
<keyword evidence="8" id="KW-1185">Reference proteome</keyword>
<proteinExistence type="inferred from homology"/>
<dbReference type="PANTHER" id="PTHR11010:SF117">
    <property type="entry name" value="SERINE PROTEASE 16"/>
    <property type="match status" value="1"/>
</dbReference>
<comment type="caution">
    <text evidence="7">The sequence shown here is derived from an EMBL/GenBank/DDBJ whole genome shotgun (WGS) entry which is preliminary data.</text>
</comment>
<dbReference type="SUPFAM" id="SSF53474">
    <property type="entry name" value="alpha/beta-Hydrolases"/>
    <property type="match status" value="1"/>
</dbReference>
<dbReference type="Pfam" id="PF05577">
    <property type="entry name" value="Peptidase_S28"/>
    <property type="match status" value="1"/>
</dbReference>
<accession>A0ABR3BK14</accession>
<feature type="non-terminal residue" evidence="7">
    <location>
        <position position="1"/>
    </location>
</feature>
<dbReference type="InterPro" id="IPR008758">
    <property type="entry name" value="Peptidase_S28"/>
</dbReference>
<gene>
    <name evidence="7" type="ORF">J3Q64DRAFT_1633071</name>
</gene>
<evidence type="ECO:0000256" key="1">
    <source>
        <dbReference type="ARBA" id="ARBA00011079"/>
    </source>
</evidence>
<dbReference type="EMBL" id="JBCLYO010000001">
    <property type="protein sequence ID" value="KAL0097900.1"/>
    <property type="molecule type" value="Genomic_DNA"/>
</dbReference>
<evidence type="ECO:0000256" key="3">
    <source>
        <dbReference type="ARBA" id="ARBA00022729"/>
    </source>
</evidence>
<sequence length="273" mass="31277">IEERWGPFYFDQPIDHFDFESKTFKHRYWTNTDWYEPGGPVILYNAGEAPADERAIYVSNSSMATLARRLHGIVVVMEHRSYGESQPGLDYSVKNLRTLTTAQALEDMASMIKHLKFSSIDLDPNTKWIVYGGSYSGNLAAWMRLKYPELVFAAVPSSAPVQMSYNFYEYFNAVQRYAPPNCTHAIRSVVRHVDLALLSPFPGPRRRIKALFGLEDLEHDDDFAEGKTKFVLLFCESTYSVNNTIISKIYFFFFLVLLFSSHFPSWLVAGNAT</sequence>
<evidence type="ECO:0000256" key="4">
    <source>
        <dbReference type="ARBA" id="ARBA00022801"/>
    </source>
</evidence>
<keyword evidence="6" id="KW-1133">Transmembrane helix</keyword>
<comment type="similarity">
    <text evidence="1">Belongs to the peptidase S28 family.</text>
</comment>
<evidence type="ECO:0000256" key="6">
    <source>
        <dbReference type="SAM" id="Phobius"/>
    </source>
</evidence>
<reference evidence="7 8" key="1">
    <citation type="submission" date="2024-04" db="EMBL/GenBank/DDBJ databases">
        <title>Symmetric and asymmetric DNA N6-adenine methylation regulates different biological responses in Mucorales.</title>
        <authorList>
            <consortium name="Lawrence Berkeley National Laboratory"/>
            <person name="Lax C."/>
            <person name="Mondo S.J."/>
            <person name="Osorio-Concepcion M."/>
            <person name="Muszewska A."/>
            <person name="Corrochano-Luque M."/>
            <person name="Gutierrez G."/>
            <person name="Riley R."/>
            <person name="Lipzen A."/>
            <person name="Guo J."/>
            <person name="Hundley H."/>
            <person name="Amirebrahimi M."/>
            <person name="Ng V."/>
            <person name="Lorenzo-Gutierrez D."/>
            <person name="Binder U."/>
            <person name="Yang J."/>
            <person name="Song Y."/>
            <person name="Canovas D."/>
            <person name="Navarro E."/>
            <person name="Freitag M."/>
            <person name="Gabaldon T."/>
            <person name="Grigoriev I.V."/>
            <person name="Corrochano L.M."/>
            <person name="Nicolas F.E."/>
            <person name="Garre V."/>
        </authorList>
    </citation>
    <scope>NUCLEOTIDE SEQUENCE [LARGE SCALE GENOMIC DNA]</scope>
    <source>
        <strain evidence="7 8">L51</strain>
    </source>
</reference>
<keyword evidence="3" id="KW-0732">Signal</keyword>
<dbReference type="GO" id="GO:0004180">
    <property type="term" value="F:carboxypeptidase activity"/>
    <property type="evidence" value="ECO:0007669"/>
    <property type="project" value="UniProtKB-KW"/>
</dbReference>
<evidence type="ECO:0000313" key="7">
    <source>
        <dbReference type="EMBL" id="KAL0097900.1"/>
    </source>
</evidence>
<keyword evidence="6" id="KW-0472">Membrane</keyword>
<evidence type="ECO:0000313" key="8">
    <source>
        <dbReference type="Proteomes" id="UP001448207"/>
    </source>
</evidence>
<protein>
    <submittedName>
        <fullName evidence="7">Serine carboxypeptidase S28-domain-containing protein</fullName>
    </submittedName>
</protein>
<dbReference type="Gene3D" id="3.40.50.1820">
    <property type="entry name" value="alpha/beta hydrolase"/>
    <property type="match status" value="1"/>
</dbReference>
<keyword evidence="5" id="KW-0325">Glycoprotein</keyword>
<dbReference type="PANTHER" id="PTHR11010">
    <property type="entry name" value="PROTEASE S28 PRO-X CARBOXYPEPTIDASE-RELATED"/>
    <property type="match status" value="1"/>
</dbReference>
<organism evidence="7 8">
    <name type="scientific">Phycomyces blakesleeanus</name>
    <dbReference type="NCBI Taxonomy" id="4837"/>
    <lineage>
        <taxon>Eukaryota</taxon>
        <taxon>Fungi</taxon>
        <taxon>Fungi incertae sedis</taxon>
        <taxon>Mucoromycota</taxon>
        <taxon>Mucoromycotina</taxon>
        <taxon>Mucoromycetes</taxon>
        <taxon>Mucorales</taxon>
        <taxon>Phycomycetaceae</taxon>
        <taxon>Phycomyces</taxon>
    </lineage>
</organism>
<feature type="transmembrane region" description="Helical" evidence="6">
    <location>
        <begin position="249"/>
        <end position="269"/>
    </location>
</feature>
<keyword evidence="6" id="KW-0812">Transmembrane</keyword>